<dbReference type="EMBL" id="GEHC01000130">
    <property type="protein sequence ID" value="JAV47515.1"/>
    <property type="molecule type" value="Transcribed_RNA"/>
</dbReference>
<dbReference type="InterPro" id="IPR016187">
    <property type="entry name" value="CTDL_fold"/>
</dbReference>
<dbReference type="VEuPathDB" id="VectorBase:AALFPA_044791"/>
<evidence type="ECO:0000313" key="3">
    <source>
        <dbReference type="EMBL" id="JAV47515.1"/>
    </source>
</evidence>
<dbReference type="Pfam" id="PF00059">
    <property type="entry name" value="Lectin_C"/>
    <property type="match status" value="1"/>
</dbReference>
<dbReference type="PROSITE" id="PS50041">
    <property type="entry name" value="C_TYPE_LECTIN_2"/>
    <property type="match status" value="1"/>
</dbReference>
<dbReference type="SMART" id="SM00034">
    <property type="entry name" value="CLECT"/>
    <property type="match status" value="1"/>
</dbReference>
<name>A0A1W7R8T4_AEDAL</name>
<dbReference type="PANTHER" id="PTHR22803">
    <property type="entry name" value="MANNOSE, PHOSPHOLIPASE, LECTIN RECEPTOR RELATED"/>
    <property type="match status" value="1"/>
</dbReference>
<dbReference type="AlphaFoldDB" id="A0A1W7R8T4"/>
<dbReference type="GO" id="GO:0030246">
    <property type="term" value="F:carbohydrate binding"/>
    <property type="evidence" value="ECO:0007669"/>
    <property type="project" value="UniProtKB-KW"/>
</dbReference>
<reference evidence="3" key="1">
    <citation type="submission" date="2016-03" db="EMBL/GenBank/DDBJ databases">
        <title>RNAseq analyses of the sensorial organs of adult female Aedes albopictus.</title>
        <authorList>
            <person name="Fabrizio L."/>
            <person name="Ribeiro J.M."/>
            <person name="Arca B."/>
        </authorList>
    </citation>
    <scope>NUCLEOTIDE SEQUENCE</scope>
</reference>
<evidence type="ECO:0000259" key="2">
    <source>
        <dbReference type="PROSITE" id="PS50041"/>
    </source>
</evidence>
<accession>A0A1W7R8T4</accession>
<feature type="domain" description="C-type lectin" evidence="2">
    <location>
        <begin position="23"/>
        <end position="150"/>
    </location>
</feature>
<sequence>MLTYKVVFILFLLRIQSSDGVDQSNKTYYIPSIRANWFKANEFCNSLKMRLLIIKSQEENDAVARYVRTTDKFSEVSCSFWIGASDLAEEGSFIWVATGQELTYANWHQGEPNDHGDNEDCIQLAYIQSTEYNWSWNDNVCARPLYFICESVECDCVQPF</sequence>
<protein>
    <submittedName>
        <fullName evidence="3">Putative c-type lectin</fullName>
    </submittedName>
</protein>
<dbReference type="CDD" id="cd00037">
    <property type="entry name" value="CLECT"/>
    <property type="match status" value="1"/>
</dbReference>
<dbReference type="VEuPathDB" id="VectorBase:AALC636_031106"/>
<evidence type="ECO:0000256" key="1">
    <source>
        <dbReference type="SAM" id="SignalP"/>
    </source>
</evidence>
<dbReference type="Gene3D" id="3.10.100.10">
    <property type="entry name" value="Mannose-Binding Protein A, subunit A"/>
    <property type="match status" value="1"/>
</dbReference>
<feature type="chain" id="PRO_5010856992" evidence="1">
    <location>
        <begin position="21"/>
        <end position="160"/>
    </location>
</feature>
<keyword evidence="1" id="KW-0732">Signal</keyword>
<dbReference type="VEuPathDB" id="VectorBase:AALF024764"/>
<dbReference type="InterPro" id="IPR050111">
    <property type="entry name" value="C-type_lectin/snaclec_domain"/>
</dbReference>
<organism evidence="3">
    <name type="scientific">Aedes albopictus</name>
    <name type="common">Asian tiger mosquito</name>
    <name type="synonym">Stegomyia albopicta</name>
    <dbReference type="NCBI Taxonomy" id="7160"/>
    <lineage>
        <taxon>Eukaryota</taxon>
        <taxon>Metazoa</taxon>
        <taxon>Ecdysozoa</taxon>
        <taxon>Arthropoda</taxon>
        <taxon>Hexapoda</taxon>
        <taxon>Insecta</taxon>
        <taxon>Pterygota</taxon>
        <taxon>Neoptera</taxon>
        <taxon>Endopterygota</taxon>
        <taxon>Diptera</taxon>
        <taxon>Nematocera</taxon>
        <taxon>Culicoidea</taxon>
        <taxon>Culicidae</taxon>
        <taxon>Culicinae</taxon>
        <taxon>Aedini</taxon>
        <taxon>Aedes</taxon>
        <taxon>Stegomyia</taxon>
    </lineage>
</organism>
<proteinExistence type="predicted"/>
<keyword evidence="3" id="KW-0430">Lectin</keyword>
<dbReference type="InterPro" id="IPR016186">
    <property type="entry name" value="C-type_lectin-like/link_sf"/>
</dbReference>
<feature type="signal peptide" evidence="1">
    <location>
        <begin position="1"/>
        <end position="20"/>
    </location>
</feature>
<dbReference type="SUPFAM" id="SSF56436">
    <property type="entry name" value="C-type lectin-like"/>
    <property type="match status" value="1"/>
</dbReference>
<dbReference type="InterPro" id="IPR001304">
    <property type="entry name" value="C-type_lectin-like"/>
</dbReference>